<accession>A0A8S3B3G3</accession>
<feature type="non-terminal residue" evidence="1">
    <location>
        <position position="1"/>
    </location>
</feature>
<dbReference type="SUPFAM" id="SSF52096">
    <property type="entry name" value="ClpP/crotonase"/>
    <property type="match status" value="1"/>
</dbReference>
<comment type="caution">
    <text evidence="1">The sequence shown here is derived from an EMBL/GenBank/DDBJ whole genome shotgun (WGS) entry which is preliminary data.</text>
</comment>
<dbReference type="Gene3D" id="3.90.226.10">
    <property type="entry name" value="2-enoyl-CoA Hydratase, Chain A, domain 1"/>
    <property type="match status" value="1"/>
</dbReference>
<dbReference type="Proteomes" id="UP000676336">
    <property type="component" value="Unassembled WGS sequence"/>
</dbReference>
<dbReference type="InterPro" id="IPR001753">
    <property type="entry name" value="Enoyl-CoA_hydra/iso"/>
</dbReference>
<organism evidence="1 2">
    <name type="scientific">Rotaria magnacalcarata</name>
    <dbReference type="NCBI Taxonomy" id="392030"/>
    <lineage>
        <taxon>Eukaryota</taxon>
        <taxon>Metazoa</taxon>
        <taxon>Spiralia</taxon>
        <taxon>Gnathifera</taxon>
        <taxon>Rotifera</taxon>
        <taxon>Eurotatoria</taxon>
        <taxon>Bdelloidea</taxon>
        <taxon>Philodinida</taxon>
        <taxon>Philodinidae</taxon>
        <taxon>Rotaria</taxon>
    </lineage>
</organism>
<dbReference type="EMBL" id="CAJOBI010143849">
    <property type="protein sequence ID" value="CAF4780423.1"/>
    <property type="molecule type" value="Genomic_DNA"/>
</dbReference>
<evidence type="ECO:0008006" key="3">
    <source>
        <dbReference type="Google" id="ProtNLM"/>
    </source>
</evidence>
<reference evidence="1" key="1">
    <citation type="submission" date="2021-02" db="EMBL/GenBank/DDBJ databases">
        <authorList>
            <person name="Nowell W R."/>
        </authorList>
    </citation>
    <scope>NUCLEOTIDE SEQUENCE</scope>
</reference>
<gene>
    <name evidence="1" type="ORF">SMN809_LOCUS46320</name>
</gene>
<proteinExistence type="predicted"/>
<dbReference type="AlphaFoldDB" id="A0A8S3B3G3"/>
<dbReference type="Pfam" id="PF00378">
    <property type="entry name" value="ECH_1"/>
    <property type="match status" value="1"/>
</dbReference>
<dbReference type="InterPro" id="IPR029045">
    <property type="entry name" value="ClpP/crotonase-like_dom_sf"/>
</dbReference>
<name>A0A8S3B3G3_9BILA</name>
<sequence length="59" mass="6698">MPARVWGCPTTAMWIYRLGIEKAKRMLLTGDKINGIEAEKLGLVLKSVPQEQLNDEVER</sequence>
<evidence type="ECO:0000313" key="1">
    <source>
        <dbReference type="EMBL" id="CAF4780423.1"/>
    </source>
</evidence>
<protein>
    <recommendedName>
        <fullName evidence="3">Enoyl-CoA hydratase</fullName>
    </recommendedName>
</protein>
<evidence type="ECO:0000313" key="2">
    <source>
        <dbReference type="Proteomes" id="UP000676336"/>
    </source>
</evidence>